<feature type="domain" description="Response regulatory" evidence="6">
    <location>
        <begin position="6"/>
        <end position="122"/>
    </location>
</feature>
<dbReference type="InterPro" id="IPR001789">
    <property type="entry name" value="Sig_transdc_resp-reg_receiver"/>
</dbReference>
<feature type="domain" description="HTH araC/xylS-type" evidence="5">
    <location>
        <begin position="410"/>
        <end position="507"/>
    </location>
</feature>
<dbReference type="PROSITE" id="PS01124">
    <property type="entry name" value="HTH_ARAC_FAMILY_2"/>
    <property type="match status" value="1"/>
</dbReference>
<dbReference type="PROSITE" id="PS00041">
    <property type="entry name" value="HTH_ARAC_FAMILY_1"/>
    <property type="match status" value="1"/>
</dbReference>
<keyword evidence="1" id="KW-0805">Transcription regulation</keyword>
<dbReference type="RefSeq" id="WP_378128374.1">
    <property type="nucleotide sequence ID" value="NZ_JBHSMI010000001.1"/>
</dbReference>
<comment type="caution">
    <text evidence="7">The sequence shown here is derived from an EMBL/GenBank/DDBJ whole genome shotgun (WGS) entry which is preliminary data.</text>
</comment>
<dbReference type="EMBL" id="JBHSMI010000001">
    <property type="protein sequence ID" value="MFC5401119.1"/>
    <property type="molecule type" value="Genomic_DNA"/>
</dbReference>
<dbReference type="SMART" id="SM00448">
    <property type="entry name" value="REC"/>
    <property type="match status" value="1"/>
</dbReference>
<dbReference type="PANTHER" id="PTHR43280:SF10">
    <property type="entry name" value="REGULATORY PROTEIN POCR"/>
    <property type="match status" value="1"/>
</dbReference>
<dbReference type="Proteomes" id="UP001596113">
    <property type="component" value="Unassembled WGS sequence"/>
</dbReference>
<evidence type="ECO:0000256" key="4">
    <source>
        <dbReference type="PROSITE-ProRule" id="PRU00169"/>
    </source>
</evidence>
<dbReference type="Gene3D" id="1.10.10.60">
    <property type="entry name" value="Homeodomain-like"/>
    <property type="match status" value="2"/>
</dbReference>
<dbReference type="CDD" id="cd17536">
    <property type="entry name" value="REC_YesN-like"/>
    <property type="match status" value="1"/>
</dbReference>
<evidence type="ECO:0000259" key="5">
    <source>
        <dbReference type="PROSITE" id="PS01124"/>
    </source>
</evidence>
<evidence type="ECO:0000313" key="8">
    <source>
        <dbReference type="Proteomes" id="UP001596113"/>
    </source>
</evidence>
<name>A0ABW0HKN5_9BACL</name>
<dbReference type="Pfam" id="PF00072">
    <property type="entry name" value="Response_reg"/>
    <property type="match status" value="1"/>
</dbReference>
<dbReference type="InterPro" id="IPR009057">
    <property type="entry name" value="Homeodomain-like_sf"/>
</dbReference>
<proteinExistence type="predicted"/>
<evidence type="ECO:0000256" key="3">
    <source>
        <dbReference type="ARBA" id="ARBA00023163"/>
    </source>
</evidence>
<dbReference type="InterPro" id="IPR018062">
    <property type="entry name" value="HTH_AraC-typ_CS"/>
</dbReference>
<dbReference type="PANTHER" id="PTHR43280">
    <property type="entry name" value="ARAC-FAMILY TRANSCRIPTIONAL REGULATOR"/>
    <property type="match status" value="1"/>
</dbReference>
<keyword evidence="8" id="KW-1185">Reference proteome</keyword>
<dbReference type="SUPFAM" id="SSF52172">
    <property type="entry name" value="CheY-like"/>
    <property type="match status" value="1"/>
</dbReference>
<organism evidence="7 8">
    <name type="scientific">Cohnella soli</name>
    <dbReference type="NCBI Taxonomy" id="425005"/>
    <lineage>
        <taxon>Bacteria</taxon>
        <taxon>Bacillati</taxon>
        <taxon>Bacillota</taxon>
        <taxon>Bacilli</taxon>
        <taxon>Bacillales</taxon>
        <taxon>Paenibacillaceae</taxon>
        <taxon>Cohnella</taxon>
    </lineage>
</organism>
<dbReference type="InterPro" id="IPR018060">
    <property type="entry name" value="HTH_AraC"/>
</dbReference>
<dbReference type="SUPFAM" id="SSF46689">
    <property type="entry name" value="Homeodomain-like"/>
    <property type="match status" value="2"/>
</dbReference>
<accession>A0ABW0HKN5</accession>
<reference evidence="8" key="1">
    <citation type="journal article" date="2019" name="Int. J. Syst. Evol. Microbiol.">
        <title>The Global Catalogue of Microorganisms (GCM) 10K type strain sequencing project: providing services to taxonomists for standard genome sequencing and annotation.</title>
        <authorList>
            <consortium name="The Broad Institute Genomics Platform"/>
            <consortium name="The Broad Institute Genome Sequencing Center for Infectious Disease"/>
            <person name="Wu L."/>
            <person name="Ma J."/>
        </authorList>
    </citation>
    <scope>NUCLEOTIDE SEQUENCE [LARGE SCALE GENOMIC DNA]</scope>
    <source>
        <strain evidence="8">CGMCC 1.18575</strain>
    </source>
</reference>
<evidence type="ECO:0000256" key="1">
    <source>
        <dbReference type="ARBA" id="ARBA00023015"/>
    </source>
</evidence>
<protein>
    <submittedName>
        <fullName evidence="7">Response regulator</fullName>
    </submittedName>
</protein>
<evidence type="ECO:0000256" key="2">
    <source>
        <dbReference type="ARBA" id="ARBA00023125"/>
    </source>
</evidence>
<dbReference type="Gene3D" id="3.40.50.2300">
    <property type="match status" value="1"/>
</dbReference>
<keyword evidence="2" id="KW-0238">DNA-binding</keyword>
<dbReference type="InterPro" id="IPR011006">
    <property type="entry name" value="CheY-like_superfamily"/>
</dbReference>
<evidence type="ECO:0000313" key="7">
    <source>
        <dbReference type="EMBL" id="MFC5401119.1"/>
    </source>
</evidence>
<evidence type="ECO:0000259" key="6">
    <source>
        <dbReference type="PROSITE" id="PS50110"/>
    </source>
</evidence>
<keyword evidence="3" id="KW-0804">Transcription</keyword>
<keyword evidence="4" id="KW-0597">Phosphoprotein</keyword>
<feature type="modified residue" description="4-aspartylphosphate" evidence="4">
    <location>
        <position position="57"/>
    </location>
</feature>
<sequence length="514" mass="59304">MQKAITLMVVDDEPLTRRKLRSFGLAEHGYEIIGEAENGVQALERIDRLKPDIILADIGMPVMDGLELLMQIQKRNEPPKVIMLTCYEDFTKAQTAIRLGAFDYLTKLLLSEEDLLSGLDKAACQLRKERNASEQTIRFMLQELTLFPSERTLLQLQQSPFKPRQFALATIRADMTADQWLIATHPSLETVCEPYRSIVIRMPDRLWSILFVSFAENDTCDFHGWCTQQCSSISAIMSDSLERNHYLMSFIPIRRRLMELFRAYKDSVELFDTGFYLDQGKLLQEHDNRVFAADSTEPIEAETESIRKAVAERDYKEAANGIREWLELTKQLQPHPDRVKELGKEIVHIVAGHVGMVGSHYEPLPELKFSLMGRLTAALHLSEVYDIMQTLIQFVHSLNSSPLTMRTEIKKVIHYIHKHYRDVDIASAAEYVNLSPSWFKTLFRKETGVSFHEFVQSYQLEMAKQLMVTTDMKVYEVAQAVGITNTRYFSRLFTRSFSMPPLDYRKQNGPLFIP</sequence>
<dbReference type="PROSITE" id="PS50110">
    <property type="entry name" value="RESPONSE_REGULATORY"/>
    <property type="match status" value="1"/>
</dbReference>
<gene>
    <name evidence="7" type="ORF">ACFPOF_00035</name>
</gene>
<dbReference type="SMART" id="SM00342">
    <property type="entry name" value="HTH_ARAC"/>
    <property type="match status" value="1"/>
</dbReference>
<dbReference type="Pfam" id="PF12833">
    <property type="entry name" value="HTH_18"/>
    <property type="match status" value="1"/>
</dbReference>